<name>A0A2G6KCT6_9ACTN</name>
<dbReference type="EMBL" id="PDSL01000031">
    <property type="protein sequence ID" value="PIE33494.1"/>
    <property type="molecule type" value="Genomic_DNA"/>
</dbReference>
<dbReference type="Pfam" id="PF20772">
    <property type="entry name" value="TACO1_YebC_N"/>
    <property type="match status" value="1"/>
</dbReference>
<dbReference type="GO" id="GO:0006355">
    <property type="term" value="P:regulation of DNA-templated transcription"/>
    <property type="evidence" value="ECO:0007669"/>
    <property type="project" value="UniProtKB-UniRule"/>
</dbReference>
<keyword evidence="3 6" id="KW-0805">Transcription regulation</keyword>
<proteinExistence type="inferred from homology"/>
<dbReference type="HAMAP" id="MF_00693">
    <property type="entry name" value="Transcrip_reg_TACO1"/>
    <property type="match status" value="1"/>
</dbReference>
<evidence type="ECO:0000256" key="5">
    <source>
        <dbReference type="ARBA" id="ARBA00023163"/>
    </source>
</evidence>
<dbReference type="Proteomes" id="UP000230914">
    <property type="component" value="Unassembled WGS sequence"/>
</dbReference>
<dbReference type="GO" id="GO:0005829">
    <property type="term" value="C:cytosol"/>
    <property type="evidence" value="ECO:0007669"/>
    <property type="project" value="TreeGrafter"/>
</dbReference>
<comment type="similarity">
    <text evidence="1 6">Belongs to the TACO1 family.</text>
</comment>
<dbReference type="Pfam" id="PF01709">
    <property type="entry name" value="Transcrip_reg"/>
    <property type="match status" value="1"/>
</dbReference>
<dbReference type="PANTHER" id="PTHR12532:SF6">
    <property type="entry name" value="TRANSCRIPTIONAL REGULATORY PROTEIN YEBC-RELATED"/>
    <property type="match status" value="1"/>
</dbReference>
<gene>
    <name evidence="9" type="ORF">CSA55_01940</name>
</gene>
<comment type="caution">
    <text evidence="9">The sequence shown here is derived from an EMBL/GenBank/DDBJ whole genome shotgun (WGS) entry which is preliminary data.</text>
</comment>
<dbReference type="InterPro" id="IPR049083">
    <property type="entry name" value="TACO1_YebC_N"/>
</dbReference>
<dbReference type="Gene3D" id="1.10.10.200">
    <property type="match status" value="1"/>
</dbReference>
<dbReference type="InterPro" id="IPR017856">
    <property type="entry name" value="Integrase-like_N"/>
</dbReference>
<evidence type="ECO:0000259" key="8">
    <source>
        <dbReference type="Pfam" id="PF20772"/>
    </source>
</evidence>
<comment type="subcellular location">
    <subcellularLocation>
        <location evidence="6">Cytoplasm</location>
    </subcellularLocation>
</comment>
<dbReference type="GO" id="GO:0003677">
    <property type="term" value="F:DNA binding"/>
    <property type="evidence" value="ECO:0007669"/>
    <property type="project" value="UniProtKB-UniRule"/>
</dbReference>
<dbReference type="FunFam" id="1.10.10.200:FF:000002">
    <property type="entry name" value="Probable transcriptional regulatory protein CLM62_37755"/>
    <property type="match status" value="1"/>
</dbReference>
<evidence type="ECO:0000256" key="3">
    <source>
        <dbReference type="ARBA" id="ARBA00023015"/>
    </source>
</evidence>
<evidence type="ECO:0000256" key="1">
    <source>
        <dbReference type="ARBA" id="ARBA00008724"/>
    </source>
</evidence>
<dbReference type="InterPro" id="IPR029072">
    <property type="entry name" value="YebC-like"/>
</dbReference>
<dbReference type="Gene3D" id="3.30.70.980">
    <property type="match status" value="2"/>
</dbReference>
<evidence type="ECO:0000256" key="6">
    <source>
        <dbReference type="HAMAP-Rule" id="MF_00693"/>
    </source>
</evidence>
<evidence type="ECO:0000259" key="7">
    <source>
        <dbReference type="Pfam" id="PF01709"/>
    </source>
</evidence>
<protein>
    <recommendedName>
        <fullName evidence="6">Probable transcriptional regulatory protein CSA55_01940</fullName>
    </recommendedName>
</protein>
<accession>A0A2G6KCT6</accession>
<evidence type="ECO:0000256" key="4">
    <source>
        <dbReference type="ARBA" id="ARBA00023125"/>
    </source>
</evidence>
<dbReference type="SUPFAM" id="SSF75625">
    <property type="entry name" value="YebC-like"/>
    <property type="match status" value="1"/>
</dbReference>
<feature type="domain" description="TACO1/YebC-like second and third" evidence="7">
    <location>
        <begin position="82"/>
        <end position="237"/>
    </location>
</feature>
<dbReference type="NCBIfam" id="NF001030">
    <property type="entry name" value="PRK00110.1"/>
    <property type="match status" value="1"/>
</dbReference>
<keyword evidence="2 6" id="KW-0963">Cytoplasm</keyword>
<dbReference type="InterPro" id="IPR026564">
    <property type="entry name" value="Transcrip_reg_TACO1-like_dom3"/>
</dbReference>
<keyword evidence="4 6" id="KW-0238">DNA-binding</keyword>
<dbReference type="NCBIfam" id="NF009044">
    <property type="entry name" value="PRK12378.1"/>
    <property type="match status" value="1"/>
</dbReference>
<dbReference type="InterPro" id="IPR002876">
    <property type="entry name" value="Transcrip_reg_TACO1-like"/>
</dbReference>
<evidence type="ECO:0000313" key="9">
    <source>
        <dbReference type="EMBL" id="PIE33494.1"/>
    </source>
</evidence>
<dbReference type="NCBIfam" id="TIGR01033">
    <property type="entry name" value="YebC/PmpR family DNA-binding transcriptional regulator"/>
    <property type="match status" value="1"/>
</dbReference>
<keyword evidence="5 6" id="KW-0804">Transcription</keyword>
<evidence type="ECO:0000313" key="10">
    <source>
        <dbReference type="Proteomes" id="UP000230914"/>
    </source>
</evidence>
<sequence length="249" mass="26357">MSGHSKWATIKHKKGAADAKRGKLFNKLARQIEVAARAGGGDLDANATLRTAVQKAKAAQMTNDAIDRAIKRGTGESGGEAFESITYEGYAPGGVALLVEVLTDNRNRTSADIRSVLTKMGGSMAEPGAVGWQFSRRGIIVVDGGADEEELMMAALDAGAEDIEDDGGAWQVTCAPTDTFDVRDALVGAGFTVVSADTPMVSDNLVPVTSVEDAKKILRIMESIEDNDDVQDVYSNFDIPDEIMEEAAS</sequence>
<organism evidence="9 10">
    <name type="scientific">Ilumatobacter coccineus</name>
    <dbReference type="NCBI Taxonomy" id="467094"/>
    <lineage>
        <taxon>Bacteria</taxon>
        <taxon>Bacillati</taxon>
        <taxon>Actinomycetota</taxon>
        <taxon>Acidimicrobiia</taxon>
        <taxon>Acidimicrobiales</taxon>
        <taxon>Ilumatobacteraceae</taxon>
        <taxon>Ilumatobacter</taxon>
    </lineage>
</organism>
<reference evidence="9 10" key="1">
    <citation type="submission" date="2017-10" db="EMBL/GenBank/DDBJ databases">
        <title>Novel microbial diversity and functional potential in the marine mammal oral microbiome.</title>
        <authorList>
            <person name="Dudek N.K."/>
            <person name="Sun C.L."/>
            <person name="Burstein D."/>
            <person name="Kantor R.S."/>
            <person name="Aliaga Goltsman D.S."/>
            <person name="Bik E.M."/>
            <person name="Thomas B.C."/>
            <person name="Banfield J.F."/>
            <person name="Relman D.A."/>
        </authorList>
    </citation>
    <scope>NUCLEOTIDE SEQUENCE [LARGE SCALE GENOMIC DNA]</scope>
    <source>
        <strain evidence="9">DOLJORAL78_61_10</strain>
    </source>
</reference>
<evidence type="ECO:0000256" key="2">
    <source>
        <dbReference type="ARBA" id="ARBA00022490"/>
    </source>
</evidence>
<feature type="domain" description="TACO1/YebC-like N-terminal" evidence="8">
    <location>
        <begin position="5"/>
        <end position="76"/>
    </location>
</feature>
<dbReference type="InterPro" id="IPR048300">
    <property type="entry name" value="TACO1_YebC-like_2nd/3rd_dom"/>
</dbReference>
<dbReference type="PANTHER" id="PTHR12532">
    <property type="entry name" value="TRANSLATIONAL ACTIVATOR OF CYTOCHROME C OXIDASE 1"/>
    <property type="match status" value="1"/>
</dbReference>
<dbReference type="AlphaFoldDB" id="A0A2G6KCT6"/>